<feature type="chain" id="PRO_5047484436" evidence="5">
    <location>
        <begin position="23"/>
        <end position="217"/>
    </location>
</feature>
<feature type="domain" description="Thioredoxin" evidence="6">
    <location>
        <begin position="23"/>
        <end position="208"/>
    </location>
</feature>
<dbReference type="Proteomes" id="UP000597613">
    <property type="component" value="Unassembled WGS sequence"/>
</dbReference>
<dbReference type="PROSITE" id="PS51352">
    <property type="entry name" value="THIOREDOXIN_2"/>
    <property type="match status" value="1"/>
</dbReference>
<evidence type="ECO:0000259" key="6">
    <source>
        <dbReference type="PROSITE" id="PS51352"/>
    </source>
</evidence>
<dbReference type="CDD" id="cd03023">
    <property type="entry name" value="DsbA_Com1_like"/>
    <property type="match status" value="1"/>
</dbReference>
<keyword evidence="8" id="KW-1185">Reference proteome</keyword>
<gene>
    <name evidence="7" type="ORF">H8S47_00310</name>
</gene>
<keyword evidence="2" id="KW-0560">Oxidoreductase</keyword>
<evidence type="ECO:0000256" key="3">
    <source>
        <dbReference type="ARBA" id="ARBA00023157"/>
    </source>
</evidence>
<name>A0ABR7AI40_9SPHN</name>
<dbReference type="Pfam" id="PF01323">
    <property type="entry name" value="DSBA"/>
    <property type="match status" value="1"/>
</dbReference>
<dbReference type="InterPro" id="IPR013766">
    <property type="entry name" value="Thioredoxin_domain"/>
</dbReference>
<keyword evidence="3" id="KW-1015">Disulfide bond</keyword>
<keyword evidence="1 5" id="KW-0732">Signal</keyword>
<evidence type="ECO:0000313" key="8">
    <source>
        <dbReference type="Proteomes" id="UP000597613"/>
    </source>
</evidence>
<keyword evidence="4" id="KW-0676">Redox-active center</keyword>
<dbReference type="EMBL" id="JACONT010000001">
    <property type="protein sequence ID" value="MBC3940122.1"/>
    <property type="molecule type" value="Genomic_DNA"/>
</dbReference>
<dbReference type="InterPro" id="IPR036249">
    <property type="entry name" value="Thioredoxin-like_sf"/>
</dbReference>
<accession>A0ABR7AI40</accession>
<dbReference type="PANTHER" id="PTHR13887">
    <property type="entry name" value="GLUTATHIONE S-TRANSFERASE KAPPA"/>
    <property type="match status" value="1"/>
</dbReference>
<proteinExistence type="predicted"/>
<evidence type="ECO:0000256" key="1">
    <source>
        <dbReference type="ARBA" id="ARBA00022729"/>
    </source>
</evidence>
<protein>
    <submittedName>
        <fullName evidence="7">DsbA family protein</fullName>
    </submittedName>
</protein>
<evidence type="ECO:0000256" key="5">
    <source>
        <dbReference type="SAM" id="SignalP"/>
    </source>
</evidence>
<comment type="caution">
    <text evidence="7">The sequence shown here is derived from an EMBL/GenBank/DDBJ whole genome shotgun (WGS) entry which is preliminary data.</text>
</comment>
<dbReference type="InterPro" id="IPR001853">
    <property type="entry name" value="DSBA-like_thioredoxin_dom"/>
</dbReference>
<dbReference type="SUPFAM" id="SSF52833">
    <property type="entry name" value="Thioredoxin-like"/>
    <property type="match status" value="1"/>
</dbReference>
<evidence type="ECO:0000256" key="4">
    <source>
        <dbReference type="ARBA" id="ARBA00023284"/>
    </source>
</evidence>
<dbReference type="Gene3D" id="3.40.30.10">
    <property type="entry name" value="Glutaredoxin"/>
    <property type="match status" value="1"/>
</dbReference>
<sequence length="217" mass="22869">MNCIRSSVATLAVLAITGFVIGATDALTQPAVAATITKSAILEDPVAPKVAPKGYDITIVQFADYNCGYCRRMHSVVVALIASDPKIRLVYRDWPIFGPVSVEAARAAIASQWQGKHEAFNAALYAGAGKLDSVAIRTAANRAGVSWPRLQADLVKHKAEIDALLARTSEQAPAIGLQGTPAFIIGAYLAPGALDLATLRKAVAEARRNPNGPARAR</sequence>
<reference evidence="7 8" key="1">
    <citation type="submission" date="2020-08" db="EMBL/GenBank/DDBJ databases">
        <title>Putative novel bacterial strains isolated from necrotic wheat leaf tissues caused by Xanthomonas translucens.</title>
        <authorList>
            <person name="Tambong J.T."/>
        </authorList>
    </citation>
    <scope>NUCLEOTIDE SEQUENCE [LARGE SCALE GENOMIC DNA]</scope>
    <source>
        <strain evidence="8">DOAB 1063</strain>
    </source>
</reference>
<feature type="signal peptide" evidence="5">
    <location>
        <begin position="1"/>
        <end position="22"/>
    </location>
</feature>
<evidence type="ECO:0000313" key="7">
    <source>
        <dbReference type="EMBL" id="MBC3940122.1"/>
    </source>
</evidence>
<dbReference type="PANTHER" id="PTHR13887:SF14">
    <property type="entry name" value="DISULFIDE BOND FORMATION PROTEIN D"/>
    <property type="match status" value="1"/>
</dbReference>
<evidence type="ECO:0000256" key="2">
    <source>
        <dbReference type="ARBA" id="ARBA00023002"/>
    </source>
</evidence>
<organism evidence="7 8">
    <name type="scientific">Sphingomonas albertensis</name>
    <dbReference type="NCBI Taxonomy" id="2762591"/>
    <lineage>
        <taxon>Bacteria</taxon>
        <taxon>Pseudomonadati</taxon>
        <taxon>Pseudomonadota</taxon>
        <taxon>Alphaproteobacteria</taxon>
        <taxon>Sphingomonadales</taxon>
        <taxon>Sphingomonadaceae</taxon>
        <taxon>Sphingomonas</taxon>
    </lineage>
</organism>